<organism evidence="2 3">
    <name type="scientific">Cupriavidus campinensis</name>
    <dbReference type="NCBI Taxonomy" id="151783"/>
    <lineage>
        <taxon>Bacteria</taxon>
        <taxon>Pseudomonadati</taxon>
        <taxon>Pseudomonadota</taxon>
        <taxon>Betaproteobacteria</taxon>
        <taxon>Burkholderiales</taxon>
        <taxon>Burkholderiaceae</taxon>
        <taxon>Cupriavidus</taxon>
    </lineage>
</organism>
<protein>
    <submittedName>
        <fullName evidence="2">Uncharacterized protein</fullName>
    </submittedName>
</protein>
<dbReference type="AlphaFoldDB" id="A0AAE9I7F3"/>
<dbReference type="EMBL" id="CP097331">
    <property type="protein sequence ID" value="URF07651.1"/>
    <property type="molecule type" value="Genomic_DNA"/>
</dbReference>
<feature type="region of interest" description="Disordered" evidence="1">
    <location>
        <begin position="1"/>
        <end position="139"/>
    </location>
</feature>
<feature type="compositionally biased region" description="Basic and acidic residues" evidence="1">
    <location>
        <begin position="71"/>
        <end position="92"/>
    </location>
</feature>
<name>A0AAE9I7F3_9BURK</name>
<dbReference type="KEGG" id="ccam:M5D45_20935"/>
<feature type="compositionally biased region" description="Low complexity" evidence="1">
    <location>
        <begin position="117"/>
        <end position="127"/>
    </location>
</feature>
<feature type="compositionally biased region" description="Basic and acidic residues" evidence="1">
    <location>
        <begin position="30"/>
        <end position="40"/>
    </location>
</feature>
<gene>
    <name evidence="2" type="ORF">M5D45_20935</name>
</gene>
<evidence type="ECO:0000313" key="3">
    <source>
        <dbReference type="Proteomes" id="UP001056132"/>
    </source>
</evidence>
<dbReference type="RefSeq" id="WP_244844742.1">
    <property type="nucleotide sequence ID" value="NZ_CAJPVH010000017.1"/>
</dbReference>
<evidence type="ECO:0000313" key="2">
    <source>
        <dbReference type="EMBL" id="URF07651.1"/>
    </source>
</evidence>
<proteinExistence type="predicted"/>
<evidence type="ECO:0000256" key="1">
    <source>
        <dbReference type="SAM" id="MobiDB-lite"/>
    </source>
</evidence>
<sequence length="139" mass="14463">MQKAHASKGSQNPFPTAANHPAAPAITGAEKADGKHEKDKPKKKTYQAAVDDSLDMTFPASDPISPSAALHAEKKTTTRRDDVDWTLKKGSEHQVASGKAAAERKGASDKAGKSGKAGKSVKSAQSAPKDKSTAKSGKK</sequence>
<feature type="compositionally biased region" description="Basic and acidic residues" evidence="1">
    <location>
        <begin position="101"/>
        <end position="112"/>
    </location>
</feature>
<reference evidence="2" key="1">
    <citation type="journal article" date="2022" name="Microbiol. Resour. Announc.">
        <title>Genome Sequence of Cupriavidus campinensis Strain G5, a Member of a Bacterial Consortium Capable of Polyethylene Degradation.</title>
        <authorList>
            <person name="Schneider B."/>
            <person name="Pfeiffer F."/>
            <person name="Dyall-Smith M."/>
            <person name="Kunte H.J."/>
        </authorList>
    </citation>
    <scope>NUCLEOTIDE SEQUENCE</scope>
    <source>
        <strain evidence="2">G5</strain>
    </source>
</reference>
<dbReference type="Proteomes" id="UP001056132">
    <property type="component" value="Chromosome 2"/>
</dbReference>
<reference evidence="2" key="2">
    <citation type="submission" date="2022-05" db="EMBL/GenBank/DDBJ databases">
        <authorList>
            <person name="Kunte H.-J."/>
        </authorList>
    </citation>
    <scope>NUCLEOTIDE SEQUENCE</scope>
    <source>
        <strain evidence="2">G5</strain>
    </source>
</reference>
<accession>A0AAE9I7F3</accession>